<feature type="region of interest" description="Disordered" evidence="1">
    <location>
        <begin position="1"/>
        <end position="62"/>
    </location>
</feature>
<proteinExistence type="predicted"/>
<reference evidence="3" key="1">
    <citation type="journal article" date="2021" name="BMC Genomics">
        <title>Chromosome-level genome assembly and manually-curated proteome of model necrotroph Parastagonospora nodorum Sn15 reveals a genome-wide trove of candidate effector homologs, and redundancy of virulence-related functions within an accessory chromosome.</title>
        <authorList>
            <person name="Bertazzoni S."/>
            <person name="Jones D.A.B."/>
            <person name="Phan H.T."/>
            <person name="Tan K.-C."/>
            <person name="Hane J.K."/>
        </authorList>
    </citation>
    <scope>NUCLEOTIDE SEQUENCE [LARGE SCALE GENOMIC DNA]</scope>
    <source>
        <strain evidence="3">SN15 / ATCC MYA-4574 / FGSC 10173)</strain>
    </source>
</reference>
<accession>A0A7U2HXW8</accession>
<dbReference type="VEuPathDB" id="FungiDB:JI435_022790"/>
<evidence type="ECO:0000313" key="2">
    <source>
        <dbReference type="EMBL" id="QRC92112.1"/>
    </source>
</evidence>
<evidence type="ECO:0000313" key="3">
    <source>
        <dbReference type="Proteomes" id="UP000663193"/>
    </source>
</evidence>
<sequence>MTMRCTSKVGGKTESKRGGGGSRARWQRGIDSDNEGVGEGELVRAAVNRDLHPGSRGRVGNE</sequence>
<feature type="compositionally biased region" description="Basic and acidic residues" evidence="1">
    <location>
        <begin position="47"/>
        <end position="62"/>
    </location>
</feature>
<keyword evidence="3" id="KW-1185">Reference proteome</keyword>
<dbReference type="EMBL" id="CP069024">
    <property type="protein sequence ID" value="QRC92112.1"/>
    <property type="molecule type" value="Genomic_DNA"/>
</dbReference>
<evidence type="ECO:0000256" key="1">
    <source>
        <dbReference type="SAM" id="MobiDB-lite"/>
    </source>
</evidence>
<name>A0A7U2HXW8_PHANO</name>
<dbReference type="AlphaFoldDB" id="A0A7U2HXW8"/>
<protein>
    <submittedName>
        <fullName evidence="2">Uncharacterized protein</fullName>
    </submittedName>
</protein>
<gene>
    <name evidence="2" type="ORF">JI435_022790</name>
</gene>
<organism evidence="2 3">
    <name type="scientific">Phaeosphaeria nodorum (strain SN15 / ATCC MYA-4574 / FGSC 10173)</name>
    <name type="common">Glume blotch fungus</name>
    <name type="synonym">Parastagonospora nodorum</name>
    <dbReference type="NCBI Taxonomy" id="321614"/>
    <lineage>
        <taxon>Eukaryota</taxon>
        <taxon>Fungi</taxon>
        <taxon>Dikarya</taxon>
        <taxon>Ascomycota</taxon>
        <taxon>Pezizomycotina</taxon>
        <taxon>Dothideomycetes</taxon>
        <taxon>Pleosporomycetidae</taxon>
        <taxon>Pleosporales</taxon>
        <taxon>Pleosporineae</taxon>
        <taxon>Phaeosphaeriaceae</taxon>
        <taxon>Parastagonospora</taxon>
    </lineage>
</organism>
<dbReference type="Proteomes" id="UP000663193">
    <property type="component" value="Chromosome 2"/>
</dbReference>